<dbReference type="Gene3D" id="2.40.50.100">
    <property type="match status" value="1"/>
</dbReference>
<name>A0A1X9YXL7_9BACT</name>
<dbReference type="Pfam" id="PF25967">
    <property type="entry name" value="RND-MFP_C"/>
    <property type="match status" value="1"/>
</dbReference>
<accession>A0A1X9YXL7</accession>
<dbReference type="Gene3D" id="2.40.420.20">
    <property type="match status" value="1"/>
</dbReference>
<dbReference type="GO" id="GO:0030313">
    <property type="term" value="C:cell envelope"/>
    <property type="evidence" value="ECO:0007669"/>
    <property type="project" value="TreeGrafter"/>
</dbReference>
<dbReference type="PANTHER" id="PTHR30097:SF4">
    <property type="entry name" value="SLR6042 PROTEIN"/>
    <property type="match status" value="1"/>
</dbReference>
<keyword evidence="2" id="KW-0813">Transport</keyword>
<dbReference type="InterPro" id="IPR006143">
    <property type="entry name" value="RND_pump_MFP"/>
</dbReference>
<dbReference type="PANTHER" id="PTHR30097">
    <property type="entry name" value="CATION EFFLUX SYSTEM PROTEIN CUSB"/>
    <property type="match status" value="1"/>
</dbReference>
<dbReference type="GO" id="GO:0016020">
    <property type="term" value="C:membrane"/>
    <property type="evidence" value="ECO:0007669"/>
    <property type="project" value="InterPro"/>
</dbReference>
<dbReference type="PROSITE" id="PS51257">
    <property type="entry name" value="PROKAR_LIPOPROTEIN"/>
    <property type="match status" value="1"/>
</dbReference>
<dbReference type="GO" id="GO:0015679">
    <property type="term" value="P:plasma membrane copper ion transport"/>
    <property type="evidence" value="ECO:0007669"/>
    <property type="project" value="TreeGrafter"/>
</dbReference>
<evidence type="ECO:0000256" key="1">
    <source>
        <dbReference type="ARBA" id="ARBA00009477"/>
    </source>
</evidence>
<gene>
    <name evidence="5" type="ORF">CA264_20165</name>
</gene>
<dbReference type="STRING" id="709015.GCA_000472485_04070"/>
<sequence>MKYTPQFILLLPCLLFACGKAPETEKKAPAAVSSPLKESALTTVTFTPEAEKNLGIRTVTVDSQEVTGTLEVGGDVQAEPGQAATITAPMKGTLALQKGSKVPQTGSTVKKGEVLYRLTILPAEGDLANNTQELEMRRVQLETARNKASRMEQLLKDGAVSERAKQEADAELAAAQKAYRDAVGKRELLQGGTGQSANQSVFIIKAPLDGVIQQVYAGQSQTVAAGAPLLDITGLTPVWVRVPVYMGDLDKINLNQPAQVRPLTENGGRAVSEAMPVSTPVASGYTAALTAIFYEIKNSDKSFYPGQKVMVTLQTKGKADGMAVPYAAIVYDINGGEWVYVQTGPQVYQRQRVQVQSVIGQQAVIAKGVEAGMKVVTDGAAELFGTEFGGGK</sequence>
<dbReference type="Proteomes" id="UP000266292">
    <property type="component" value="Chromosome"/>
</dbReference>
<keyword evidence="6" id="KW-1185">Reference proteome</keyword>
<evidence type="ECO:0000259" key="4">
    <source>
        <dbReference type="Pfam" id="PF25967"/>
    </source>
</evidence>
<dbReference type="EMBL" id="CP021235">
    <property type="protein sequence ID" value="ARS37553.1"/>
    <property type="molecule type" value="Genomic_DNA"/>
</dbReference>
<dbReference type="Gene3D" id="2.40.30.170">
    <property type="match status" value="1"/>
</dbReference>
<feature type="domain" description="Multidrug resistance protein MdtA-like C-terminal permuted SH3" evidence="4">
    <location>
        <begin position="324"/>
        <end position="380"/>
    </location>
</feature>
<dbReference type="RefSeq" id="WP_036777641.1">
    <property type="nucleotide sequence ID" value="NZ_CP021235.1"/>
</dbReference>
<dbReference type="GO" id="GO:0060003">
    <property type="term" value="P:copper ion export"/>
    <property type="evidence" value="ECO:0007669"/>
    <property type="project" value="TreeGrafter"/>
</dbReference>
<dbReference type="GO" id="GO:0022857">
    <property type="term" value="F:transmembrane transporter activity"/>
    <property type="evidence" value="ECO:0007669"/>
    <property type="project" value="InterPro"/>
</dbReference>
<dbReference type="NCBIfam" id="TIGR01730">
    <property type="entry name" value="RND_mfp"/>
    <property type="match status" value="1"/>
</dbReference>
<dbReference type="KEGG" id="pact:CA264_20165"/>
<evidence type="ECO:0000256" key="2">
    <source>
        <dbReference type="ARBA" id="ARBA00022448"/>
    </source>
</evidence>
<dbReference type="SUPFAM" id="SSF111369">
    <property type="entry name" value="HlyD-like secretion proteins"/>
    <property type="match status" value="1"/>
</dbReference>
<feature type="chain" id="PRO_5010985517" evidence="3">
    <location>
        <begin position="18"/>
        <end position="392"/>
    </location>
</feature>
<evidence type="ECO:0000313" key="6">
    <source>
        <dbReference type="Proteomes" id="UP000266292"/>
    </source>
</evidence>
<dbReference type="InterPro" id="IPR058627">
    <property type="entry name" value="MdtA-like_C"/>
</dbReference>
<evidence type="ECO:0000256" key="3">
    <source>
        <dbReference type="SAM" id="SignalP"/>
    </source>
</evidence>
<dbReference type="AlphaFoldDB" id="A0A1X9YXL7"/>
<dbReference type="InterPro" id="IPR051909">
    <property type="entry name" value="MFP_Cation_Efflux"/>
</dbReference>
<organism evidence="5 6">
    <name type="scientific">Pontibacter actiniarum</name>
    <dbReference type="NCBI Taxonomy" id="323450"/>
    <lineage>
        <taxon>Bacteria</taxon>
        <taxon>Pseudomonadati</taxon>
        <taxon>Bacteroidota</taxon>
        <taxon>Cytophagia</taxon>
        <taxon>Cytophagales</taxon>
        <taxon>Hymenobacteraceae</taxon>
        <taxon>Pontibacter</taxon>
    </lineage>
</organism>
<evidence type="ECO:0000313" key="5">
    <source>
        <dbReference type="EMBL" id="ARS37553.1"/>
    </source>
</evidence>
<dbReference type="OrthoDB" id="9806939at2"/>
<protein>
    <submittedName>
        <fullName evidence="5">HlyD family secretion protein</fullName>
    </submittedName>
</protein>
<dbReference type="Gene3D" id="1.10.287.470">
    <property type="entry name" value="Helix hairpin bin"/>
    <property type="match status" value="1"/>
</dbReference>
<comment type="similarity">
    <text evidence="1">Belongs to the membrane fusion protein (MFP) (TC 8.A.1) family.</text>
</comment>
<proteinExistence type="inferred from homology"/>
<keyword evidence="3" id="KW-0732">Signal</keyword>
<feature type="signal peptide" evidence="3">
    <location>
        <begin position="1"/>
        <end position="17"/>
    </location>
</feature>
<reference evidence="6" key="1">
    <citation type="submission" date="2017-05" db="EMBL/GenBank/DDBJ databases">
        <authorList>
            <person name="Ray J."/>
            <person name="Price M."/>
            <person name="Deutschbauer A."/>
        </authorList>
    </citation>
    <scope>NUCLEOTIDE SEQUENCE [LARGE SCALE GENOMIC DNA]</scope>
    <source>
        <strain evidence="6">DSM 19842</strain>
    </source>
</reference>